<reference evidence="1 2" key="2">
    <citation type="submission" date="2008-11" db="EMBL/GenBank/DDBJ databases">
        <authorList>
            <person name="Fulton L."/>
            <person name="Clifton S."/>
            <person name="Fulton B."/>
            <person name="Xu J."/>
            <person name="Minx P."/>
            <person name="Pepin K.H."/>
            <person name="Johnson M."/>
            <person name="Bhonagiri V."/>
            <person name="Nash W.E."/>
            <person name="Mardis E.R."/>
            <person name="Wilson R.K."/>
        </authorList>
    </citation>
    <scope>NUCLEOTIDE SEQUENCE [LARGE SCALE GENOMIC DNA]</scope>
    <source>
        <strain evidence="1 2">ATCC 43243</strain>
    </source>
</reference>
<evidence type="ECO:0000313" key="2">
    <source>
        <dbReference type="Proteomes" id="UP000003136"/>
    </source>
</evidence>
<gene>
    <name evidence="1" type="ORF">BACPEC_01010</name>
</gene>
<organism evidence="1 2">
    <name type="scientific">[Bacteroides] pectinophilus ATCC 43243</name>
    <dbReference type="NCBI Taxonomy" id="483218"/>
    <lineage>
        <taxon>Bacteria</taxon>
        <taxon>Bacillati</taxon>
        <taxon>Bacillota</taxon>
        <taxon>Clostridia</taxon>
        <taxon>Eubacteriales</taxon>
    </lineage>
</organism>
<dbReference type="AlphaFoldDB" id="B7AQQ3"/>
<keyword evidence="2" id="KW-1185">Reference proteome</keyword>
<dbReference type="eggNOG" id="ENOG50323Y0">
    <property type="taxonomic scope" value="Bacteria"/>
</dbReference>
<accession>B7AQQ3</accession>
<dbReference type="Proteomes" id="UP000003136">
    <property type="component" value="Unassembled WGS sequence"/>
</dbReference>
<dbReference type="STRING" id="483218.BACPEC_01010"/>
<dbReference type="HOGENOM" id="CLU_095242_0_0_9"/>
<name>B7AQQ3_9FIRM</name>
<protein>
    <submittedName>
        <fullName evidence="1">Uncharacterized protein</fullName>
    </submittedName>
</protein>
<comment type="caution">
    <text evidence="1">The sequence shown here is derived from an EMBL/GenBank/DDBJ whole genome shotgun (WGS) entry which is preliminary data.</text>
</comment>
<proteinExistence type="predicted"/>
<sequence length="202" mass="23208">MAEITSDFIKSNAAFKQIPILTLDKNYYSLFPDESDKPETIRVLEERVNNLLKKQGQVNNDLKEVKKIKSRLIQGVVDDMEMDSSDPKHLKKMNESQRLIQEAKGKIAQLEDESLDVPHKLAAANLDLLTATIRYCYGRMNSNRADIALLDKWINDTRVKLKKNLVIKQDKELGNEEMYGHLHDILGQGLMGLLDERNEQQE</sequence>
<dbReference type="EMBL" id="ABVQ01000035">
    <property type="protein sequence ID" value="EEC58025.1"/>
    <property type="molecule type" value="Genomic_DNA"/>
</dbReference>
<evidence type="ECO:0000313" key="1">
    <source>
        <dbReference type="EMBL" id="EEC58025.1"/>
    </source>
</evidence>
<reference evidence="1 2" key="1">
    <citation type="submission" date="2008-11" db="EMBL/GenBank/DDBJ databases">
        <title>Draft genome sequence of Bacteroides pectinophilus (ATCC 43243).</title>
        <authorList>
            <person name="Sudarsanam P."/>
            <person name="Ley R."/>
            <person name="Guruge J."/>
            <person name="Turnbaugh P.J."/>
            <person name="Mahowald M."/>
            <person name="Liep D."/>
            <person name="Gordon J."/>
        </authorList>
    </citation>
    <scope>NUCLEOTIDE SEQUENCE [LARGE SCALE GENOMIC DNA]</scope>
    <source>
        <strain evidence="1 2">ATCC 43243</strain>
    </source>
</reference>